<evidence type="ECO:0000313" key="2">
    <source>
        <dbReference type="EMBL" id="KAL0439718.1"/>
    </source>
</evidence>
<dbReference type="AlphaFoldDB" id="A0AAW2WDJ6"/>
<feature type="compositionally biased region" description="Low complexity" evidence="1">
    <location>
        <begin position="1"/>
        <end position="14"/>
    </location>
</feature>
<reference evidence="2" key="2">
    <citation type="journal article" date="2024" name="Plant">
        <title>Genomic evolution and insights into agronomic trait innovations of Sesamum species.</title>
        <authorList>
            <person name="Miao H."/>
            <person name="Wang L."/>
            <person name="Qu L."/>
            <person name="Liu H."/>
            <person name="Sun Y."/>
            <person name="Le M."/>
            <person name="Wang Q."/>
            <person name="Wei S."/>
            <person name="Zheng Y."/>
            <person name="Lin W."/>
            <person name="Duan Y."/>
            <person name="Cao H."/>
            <person name="Xiong S."/>
            <person name="Wang X."/>
            <person name="Wei L."/>
            <person name="Li C."/>
            <person name="Ma Q."/>
            <person name="Ju M."/>
            <person name="Zhao R."/>
            <person name="Li G."/>
            <person name="Mu C."/>
            <person name="Tian Q."/>
            <person name="Mei H."/>
            <person name="Zhang T."/>
            <person name="Gao T."/>
            <person name="Zhang H."/>
        </authorList>
    </citation>
    <scope>NUCLEOTIDE SEQUENCE</scope>
    <source>
        <strain evidence="2">KEN1</strain>
    </source>
</reference>
<sequence length="104" mass="11180">MLSSLTPSTHTTSSQENTSSPVDGDPDGGGDAGDPLGPHQQFEPLSAFSIALNGQLHGFFNGLRGIRQGDLISPYLFVLVMEMFHVLLQLRIQAGSFSLSLEMF</sequence>
<reference evidence="2" key="1">
    <citation type="submission" date="2020-06" db="EMBL/GenBank/DDBJ databases">
        <authorList>
            <person name="Li T."/>
            <person name="Hu X."/>
            <person name="Zhang T."/>
            <person name="Song X."/>
            <person name="Zhang H."/>
            <person name="Dai N."/>
            <person name="Sheng W."/>
            <person name="Hou X."/>
            <person name="Wei L."/>
        </authorList>
    </citation>
    <scope>NUCLEOTIDE SEQUENCE</scope>
    <source>
        <strain evidence="2">KEN1</strain>
        <tissue evidence="2">Leaf</tissue>
    </source>
</reference>
<organism evidence="2">
    <name type="scientific">Sesamum latifolium</name>
    <dbReference type="NCBI Taxonomy" id="2727402"/>
    <lineage>
        <taxon>Eukaryota</taxon>
        <taxon>Viridiplantae</taxon>
        <taxon>Streptophyta</taxon>
        <taxon>Embryophyta</taxon>
        <taxon>Tracheophyta</taxon>
        <taxon>Spermatophyta</taxon>
        <taxon>Magnoliopsida</taxon>
        <taxon>eudicotyledons</taxon>
        <taxon>Gunneridae</taxon>
        <taxon>Pentapetalae</taxon>
        <taxon>asterids</taxon>
        <taxon>lamiids</taxon>
        <taxon>Lamiales</taxon>
        <taxon>Pedaliaceae</taxon>
        <taxon>Sesamum</taxon>
    </lineage>
</organism>
<accession>A0AAW2WDJ6</accession>
<gene>
    <name evidence="2" type="ORF">Slati_2454800</name>
</gene>
<name>A0AAW2WDJ6_9LAMI</name>
<evidence type="ECO:0008006" key="3">
    <source>
        <dbReference type="Google" id="ProtNLM"/>
    </source>
</evidence>
<protein>
    <recommendedName>
        <fullName evidence="3">Reverse transcriptase domain-containing protein</fullName>
    </recommendedName>
</protein>
<dbReference type="EMBL" id="JACGWN010000008">
    <property type="protein sequence ID" value="KAL0439718.1"/>
    <property type="molecule type" value="Genomic_DNA"/>
</dbReference>
<feature type="region of interest" description="Disordered" evidence="1">
    <location>
        <begin position="1"/>
        <end position="41"/>
    </location>
</feature>
<proteinExistence type="predicted"/>
<evidence type="ECO:0000256" key="1">
    <source>
        <dbReference type="SAM" id="MobiDB-lite"/>
    </source>
</evidence>
<comment type="caution">
    <text evidence="2">The sequence shown here is derived from an EMBL/GenBank/DDBJ whole genome shotgun (WGS) entry which is preliminary data.</text>
</comment>